<dbReference type="CDD" id="cd00397">
    <property type="entry name" value="DNA_BRE_C"/>
    <property type="match status" value="1"/>
</dbReference>
<dbReference type="InterPro" id="IPR002104">
    <property type="entry name" value="Integrase_catalytic"/>
</dbReference>
<evidence type="ECO:0000259" key="3">
    <source>
        <dbReference type="PROSITE" id="PS51898"/>
    </source>
</evidence>
<dbReference type="SUPFAM" id="SSF56349">
    <property type="entry name" value="DNA breaking-rejoining enzymes"/>
    <property type="match status" value="1"/>
</dbReference>
<feature type="compositionally biased region" description="Basic and acidic residues" evidence="2">
    <location>
        <begin position="315"/>
        <end position="324"/>
    </location>
</feature>
<dbReference type="OrthoDB" id="254233at2"/>
<dbReference type="InterPro" id="IPR050090">
    <property type="entry name" value="Tyrosine_recombinase_XerCD"/>
</dbReference>
<dbReference type="PROSITE" id="PS51898">
    <property type="entry name" value="TYR_RECOMBINASE"/>
    <property type="match status" value="1"/>
</dbReference>
<reference evidence="4 5" key="1">
    <citation type="submission" date="2018-01" db="EMBL/GenBank/DDBJ databases">
        <title>G. obscuriglobus.</title>
        <authorList>
            <person name="Franke J."/>
            <person name="Blomberg W."/>
            <person name="Selmecki A."/>
        </authorList>
    </citation>
    <scope>NUCLEOTIDE SEQUENCE [LARGE SCALE GENOMIC DNA]</scope>
    <source>
        <strain evidence="4 5">DSM 5831</strain>
    </source>
</reference>
<dbReference type="KEGG" id="gog:C1280_35245"/>
<gene>
    <name evidence="4" type="ORF">C1280_35245</name>
</gene>
<dbReference type="GO" id="GO:0003677">
    <property type="term" value="F:DNA binding"/>
    <property type="evidence" value="ECO:0007669"/>
    <property type="project" value="InterPro"/>
</dbReference>
<feature type="region of interest" description="Disordered" evidence="2">
    <location>
        <begin position="297"/>
        <end position="324"/>
    </location>
</feature>
<dbReference type="Pfam" id="PF00589">
    <property type="entry name" value="Phage_integrase"/>
    <property type="match status" value="1"/>
</dbReference>
<keyword evidence="1" id="KW-0233">DNA recombination</keyword>
<dbReference type="Gene3D" id="1.10.443.10">
    <property type="entry name" value="Intergrase catalytic core"/>
    <property type="match status" value="1"/>
</dbReference>
<dbReference type="InterPro" id="IPR011010">
    <property type="entry name" value="DNA_brk_join_enz"/>
</dbReference>
<dbReference type="GO" id="GO:0006310">
    <property type="term" value="P:DNA recombination"/>
    <property type="evidence" value="ECO:0007669"/>
    <property type="project" value="UniProtKB-KW"/>
</dbReference>
<keyword evidence="5" id="KW-1185">Reference proteome</keyword>
<sequence>MARPRNPVPKYLLHKPSGQARVRVAGRDVYLGPYGSAESKKEYERVLAELAAQAPAVAAAPTTKSPRSLTVAEMVLAFWGHAKEHYRDRDGNPTSEIRWLKESLAEVLELYGHKPAVEFGPLALKAVRKKWMSPELDLCRGTINARANRVRRVFKWAASEELVPITTYTALTTVAGLELGRTKVRESEPVGPVLDLHVGAALPFLNPTVRAMALVQRLSGCRPQDVQRMRAGQVDRTALPWVYRPPRHKTDYKGATRTILFGPEAAEILGPILDKLQPDDVVFSPVRAKAERYAALRAKRKTKVQPSQESRKKKPAELKHKTPEIYTRHTYGKSVRAACIKAGVPHWHPNQLRHTYGTEIRRIFGLEAAQVLLGHSKADVTQVYAERNLELASAIARKIG</sequence>
<dbReference type="EMBL" id="CP025958">
    <property type="protein sequence ID" value="AWM41739.1"/>
    <property type="molecule type" value="Genomic_DNA"/>
</dbReference>
<dbReference type="PANTHER" id="PTHR30349">
    <property type="entry name" value="PHAGE INTEGRASE-RELATED"/>
    <property type="match status" value="1"/>
</dbReference>
<evidence type="ECO:0000256" key="2">
    <source>
        <dbReference type="SAM" id="MobiDB-lite"/>
    </source>
</evidence>
<evidence type="ECO:0000313" key="5">
    <source>
        <dbReference type="Proteomes" id="UP000245802"/>
    </source>
</evidence>
<evidence type="ECO:0000256" key="1">
    <source>
        <dbReference type="ARBA" id="ARBA00023172"/>
    </source>
</evidence>
<feature type="domain" description="Tyr recombinase" evidence="3">
    <location>
        <begin position="180"/>
        <end position="397"/>
    </location>
</feature>
<dbReference type="GO" id="GO:0015074">
    <property type="term" value="P:DNA integration"/>
    <property type="evidence" value="ECO:0007669"/>
    <property type="project" value="InterPro"/>
</dbReference>
<dbReference type="AlphaFoldDB" id="A0A2Z3H4N4"/>
<dbReference type="InterPro" id="IPR013762">
    <property type="entry name" value="Integrase-like_cat_sf"/>
</dbReference>
<accession>A0A2Z3H4N4</accession>
<evidence type="ECO:0000313" key="4">
    <source>
        <dbReference type="EMBL" id="AWM41739.1"/>
    </source>
</evidence>
<protein>
    <recommendedName>
        <fullName evidence="3">Tyr recombinase domain-containing protein</fullName>
    </recommendedName>
</protein>
<dbReference type="RefSeq" id="WP_010043548.1">
    <property type="nucleotide sequence ID" value="NZ_CP025958.1"/>
</dbReference>
<dbReference type="Proteomes" id="UP000245802">
    <property type="component" value="Chromosome"/>
</dbReference>
<dbReference type="PANTHER" id="PTHR30349:SF64">
    <property type="entry name" value="PROPHAGE INTEGRASE INTD-RELATED"/>
    <property type="match status" value="1"/>
</dbReference>
<name>A0A2Z3H4N4_9BACT</name>
<proteinExistence type="predicted"/>
<organism evidence="4 5">
    <name type="scientific">Gemmata obscuriglobus</name>
    <dbReference type="NCBI Taxonomy" id="114"/>
    <lineage>
        <taxon>Bacteria</taxon>
        <taxon>Pseudomonadati</taxon>
        <taxon>Planctomycetota</taxon>
        <taxon>Planctomycetia</taxon>
        <taxon>Gemmatales</taxon>
        <taxon>Gemmataceae</taxon>
        <taxon>Gemmata</taxon>
    </lineage>
</organism>